<dbReference type="Pfam" id="PF22435">
    <property type="entry name" value="MRM3-like_sub_bind"/>
    <property type="match status" value="1"/>
</dbReference>
<dbReference type="GO" id="GO:0003723">
    <property type="term" value="F:RNA binding"/>
    <property type="evidence" value="ECO:0007669"/>
    <property type="project" value="InterPro"/>
</dbReference>
<comment type="caution">
    <text evidence="5">The sequence shown here is derived from an EMBL/GenBank/DDBJ whole genome shotgun (WGS) entry which is preliminary data.</text>
</comment>
<gene>
    <name evidence="5" type="ORF">HNQ94_000474</name>
</gene>
<dbReference type="AlphaFoldDB" id="A0A841Q1G5"/>
<keyword evidence="6" id="KW-1185">Reference proteome</keyword>
<dbReference type="InterPro" id="IPR001537">
    <property type="entry name" value="SpoU_MeTrfase"/>
</dbReference>
<dbReference type="InterPro" id="IPR029026">
    <property type="entry name" value="tRNA_m1G_MTases_N"/>
</dbReference>
<dbReference type="RefSeq" id="WP_174494397.1">
    <property type="nucleotide sequence ID" value="NZ_CADDWK010000001.1"/>
</dbReference>
<evidence type="ECO:0000313" key="5">
    <source>
        <dbReference type="EMBL" id="MBB6452053.1"/>
    </source>
</evidence>
<keyword evidence="3 5" id="KW-0808">Transferase</keyword>
<dbReference type="InterPro" id="IPR051259">
    <property type="entry name" value="rRNA_Methyltransferase"/>
</dbReference>
<organism evidence="5 6">
    <name type="scientific">Salirhabdus euzebyi</name>
    <dbReference type="NCBI Taxonomy" id="394506"/>
    <lineage>
        <taxon>Bacteria</taxon>
        <taxon>Bacillati</taxon>
        <taxon>Bacillota</taxon>
        <taxon>Bacilli</taxon>
        <taxon>Bacillales</taxon>
        <taxon>Bacillaceae</taxon>
        <taxon>Salirhabdus</taxon>
    </lineage>
</organism>
<dbReference type="Pfam" id="PF00588">
    <property type="entry name" value="SpoU_methylase"/>
    <property type="match status" value="1"/>
</dbReference>
<dbReference type="GO" id="GO:0006396">
    <property type="term" value="P:RNA processing"/>
    <property type="evidence" value="ECO:0007669"/>
    <property type="project" value="InterPro"/>
</dbReference>
<dbReference type="Gene3D" id="3.40.1280.10">
    <property type="match status" value="1"/>
</dbReference>
<evidence type="ECO:0000259" key="4">
    <source>
        <dbReference type="SMART" id="SM00967"/>
    </source>
</evidence>
<dbReference type="InterPro" id="IPR013123">
    <property type="entry name" value="SpoU_subst-bd"/>
</dbReference>
<name>A0A841Q1G5_9BACI</name>
<evidence type="ECO:0000256" key="1">
    <source>
        <dbReference type="ARBA" id="ARBA00007228"/>
    </source>
</evidence>
<dbReference type="InterPro" id="IPR053888">
    <property type="entry name" value="MRM3-like_sub_bind"/>
</dbReference>
<evidence type="ECO:0000256" key="2">
    <source>
        <dbReference type="ARBA" id="ARBA00022603"/>
    </source>
</evidence>
<dbReference type="GO" id="GO:0008173">
    <property type="term" value="F:RNA methyltransferase activity"/>
    <property type="evidence" value="ECO:0007669"/>
    <property type="project" value="InterPro"/>
</dbReference>
<dbReference type="GO" id="GO:0005737">
    <property type="term" value="C:cytoplasm"/>
    <property type="evidence" value="ECO:0007669"/>
    <property type="project" value="UniProtKB-ARBA"/>
</dbReference>
<dbReference type="PANTHER" id="PTHR43191:SF2">
    <property type="entry name" value="RRNA METHYLTRANSFERASE 3, MITOCHONDRIAL"/>
    <property type="match status" value="1"/>
</dbReference>
<accession>A0A841Q1G5</accession>
<dbReference type="EMBL" id="JACHGH010000001">
    <property type="protein sequence ID" value="MBB6452053.1"/>
    <property type="molecule type" value="Genomic_DNA"/>
</dbReference>
<dbReference type="SUPFAM" id="SSF55315">
    <property type="entry name" value="L30e-like"/>
    <property type="match status" value="1"/>
</dbReference>
<dbReference type="CDD" id="cd18095">
    <property type="entry name" value="SpoU-like_rRNA-MTase"/>
    <property type="match status" value="1"/>
</dbReference>
<proteinExistence type="inferred from homology"/>
<dbReference type="SUPFAM" id="SSF75217">
    <property type="entry name" value="alpha/beta knot"/>
    <property type="match status" value="1"/>
</dbReference>
<evidence type="ECO:0000313" key="6">
    <source>
        <dbReference type="Proteomes" id="UP000581688"/>
    </source>
</evidence>
<dbReference type="Proteomes" id="UP000581688">
    <property type="component" value="Unassembled WGS sequence"/>
</dbReference>
<dbReference type="InterPro" id="IPR029028">
    <property type="entry name" value="Alpha/beta_knot_MTases"/>
</dbReference>
<dbReference type="Gene3D" id="3.30.1330.30">
    <property type="match status" value="1"/>
</dbReference>
<evidence type="ECO:0000256" key="3">
    <source>
        <dbReference type="ARBA" id="ARBA00022679"/>
    </source>
</evidence>
<dbReference type="PANTHER" id="PTHR43191">
    <property type="entry name" value="RRNA METHYLTRANSFERASE 3"/>
    <property type="match status" value="1"/>
</dbReference>
<dbReference type="SMART" id="SM00967">
    <property type="entry name" value="SpoU_sub_bind"/>
    <property type="match status" value="1"/>
</dbReference>
<dbReference type="InterPro" id="IPR029064">
    <property type="entry name" value="Ribosomal_eL30-like_sf"/>
</dbReference>
<reference evidence="5 6" key="1">
    <citation type="submission" date="2020-08" db="EMBL/GenBank/DDBJ databases">
        <title>Genomic Encyclopedia of Type Strains, Phase IV (KMG-IV): sequencing the most valuable type-strain genomes for metagenomic binning, comparative biology and taxonomic classification.</title>
        <authorList>
            <person name="Goeker M."/>
        </authorList>
    </citation>
    <scope>NUCLEOTIDE SEQUENCE [LARGE SCALE GENOMIC DNA]</scope>
    <source>
        <strain evidence="5 6">DSM 19612</strain>
    </source>
</reference>
<feature type="domain" description="RNA 2-O ribose methyltransferase substrate binding" evidence="4">
    <location>
        <begin position="29"/>
        <end position="97"/>
    </location>
</feature>
<dbReference type="GO" id="GO:0032259">
    <property type="term" value="P:methylation"/>
    <property type="evidence" value="ECO:0007669"/>
    <property type="project" value="UniProtKB-KW"/>
</dbReference>
<comment type="similarity">
    <text evidence="1">Belongs to the class IV-like SAM-binding methyltransferase superfamily. RNA methyltransferase TrmH family.</text>
</comment>
<protein>
    <submittedName>
        <fullName evidence="5">TrmH family RNA methyltransferase</fullName>
    </submittedName>
</protein>
<keyword evidence="2 5" id="KW-0489">Methyltransferase</keyword>
<sequence length="247" mass="27966">MIESQQNGKVKHWSKLKRRKDRMKSNTFLIEGEHLIEEALKSNWIVKELIVLENYNTDWLQQEKVVTTVVSDKIFATLANTENPQGIMAEIEMREEKIQPHFQKVIMLDAIQDPGNAGTIVRTADALGFDAVLFGKGTVDLYNEKVIRATQGSLFHIPVITGDLEDWVYTLKKDGFIVWATALENAQRLEENKPPEKVAVLFGNEGSGVQQELLQLADHRVYIPIKGQAESLNVSIASGIIMYYLQQ</sequence>